<comment type="caution">
    <text evidence="2">The sequence shown here is derived from an EMBL/GenBank/DDBJ whole genome shotgun (WGS) entry which is preliminary data.</text>
</comment>
<organism evidence="2 3">
    <name type="scientific">Thioclava atlantica</name>
    <dbReference type="NCBI Taxonomy" id="1317124"/>
    <lineage>
        <taxon>Bacteria</taxon>
        <taxon>Pseudomonadati</taxon>
        <taxon>Pseudomonadota</taxon>
        <taxon>Alphaproteobacteria</taxon>
        <taxon>Rhodobacterales</taxon>
        <taxon>Paracoccaceae</taxon>
        <taxon>Thioclava</taxon>
    </lineage>
</organism>
<reference evidence="3" key="1">
    <citation type="submission" date="2013-04" db="EMBL/GenBank/DDBJ databases">
        <title>Thioclava sp. 13D2W-2 Genome Sequencing.</title>
        <authorList>
            <person name="Lai Q."/>
            <person name="Li G."/>
            <person name="Shao Z."/>
        </authorList>
    </citation>
    <scope>NUCLEOTIDE SEQUENCE [LARGE SCALE GENOMIC DNA]</scope>
    <source>
        <strain evidence="3">13D2W-2</strain>
    </source>
</reference>
<dbReference type="Gene3D" id="3.40.50.720">
    <property type="entry name" value="NAD(P)-binding Rossmann-like Domain"/>
    <property type="match status" value="1"/>
</dbReference>
<keyword evidence="3" id="KW-1185">Reference proteome</keyword>
<sequence length="261" mass="27006">MDLGLKGKVALVLGAGGGLGSAIATSLAAEGAALAVADLDQGAADATAKAIIDAGGKAISLAWDLGKIDDIDAHVSKIETEIGPVDILVAITGGPPPGTVNGNSPDIWRKFFDSMVVSVMAITDRVLPGMRERGWGRIITSTSSGVVSPIPNLGLSNALRLGLVGWSKTLAGEVGKDGVTSNIVMPGRIATKRITFLDEKKAEREGRSVEDVRAQSLASIPMGRYGDPEEYADMVTFLASERASYITGSQIRIDGGYIASI</sequence>
<dbReference type="PRINTS" id="PR00081">
    <property type="entry name" value="GDHRDH"/>
</dbReference>
<reference evidence="2 3" key="2">
    <citation type="journal article" date="2015" name="Antonie Van Leeuwenhoek">
        <title>Thioclava indica sp. nov., isolated from surface seawater of the Indian Ocean.</title>
        <authorList>
            <person name="Liu Y."/>
            <person name="Lai Q."/>
            <person name="Du J."/>
            <person name="Xu H."/>
            <person name="Jiang L."/>
            <person name="Shao Z."/>
        </authorList>
    </citation>
    <scope>NUCLEOTIDE SEQUENCE [LARGE SCALE GENOMIC DNA]</scope>
    <source>
        <strain evidence="2 3">13D2W-2</strain>
    </source>
</reference>
<evidence type="ECO:0000256" key="1">
    <source>
        <dbReference type="ARBA" id="ARBA00006484"/>
    </source>
</evidence>
<dbReference type="InterPro" id="IPR002347">
    <property type="entry name" value="SDR_fam"/>
</dbReference>
<dbReference type="EMBL" id="AQRC01000021">
    <property type="protein sequence ID" value="KFE33383.1"/>
    <property type="molecule type" value="Genomic_DNA"/>
</dbReference>
<comment type="similarity">
    <text evidence="1">Belongs to the short-chain dehydrogenases/reductases (SDR) family.</text>
</comment>
<evidence type="ECO:0000313" key="3">
    <source>
        <dbReference type="Proteomes" id="UP000028607"/>
    </source>
</evidence>
<dbReference type="SUPFAM" id="SSF51735">
    <property type="entry name" value="NAD(P)-binding Rossmann-fold domains"/>
    <property type="match status" value="1"/>
</dbReference>
<dbReference type="Pfam" id="PF13561">
    <property type="entry name" value="adh_short_C2"/>
    <property type="match status" value="1"/>
</dbReference>
<dbReference type="InterPro" id="IPR050259">
    <property type="entry name" value="SDR"/>
</dbReference>
<dbReference type="eggNOG" id="COG1028">
    <property type="taxonomic scope" value="Bacteria"/>
</dbReference>
<proteinExistence type="inferred from homology"/>
<dbReference type="PANTHER" id="PTHR42879">
    <property type="entry name" value="3-OXOACYL-(ACYL-CARRIER-PROTEIN) REDUCTASE"/>
    <property type="match status" value="1"/>
</dbReference>
<dbReference type="AlphaFoldDB" id="A0A085TRN6"/>
<dbReference type="FunFam" id="3.40.50.720:FF:000084">
    <property type="entry name" value="Short-chain dehydrogenase reductase"/>
    <property type="match status" value="1"/>
</dbReference>
<dbReference type="PATRIC" id="fig|1317124.6.peg.3639"/>
<gene>
    <name evidence="2" type="ORF">DW2_18094</name>
</gene>
<accession>A0A085TRN6</accession>
<dbReference type="OrthoDB" id="9804774at2"/>
<dbReference type="PANTHER" id="PTHR42879:SF6">
    <property type="entry name" value="NADPH-DEPENDENT REDUCTASE BACG"/>
    <property type="match status" value="1"/>
</dbReference>
<dbReference type="InterPro" id="IPR036291">
    <property type="entry name" value="NAD(P)-bd_dom_sf"/>
</dbReference>
<dbReference type="STRING" id="1317124.DW2_18094"/>
<dbReference type="Proteomes" id="UP000028607">
    <property type="component" value="Unassembled WGS sequence"/>
</dbReference>
<name>A0A085TRN6_9RHOB</name>
<dbReference type="RefSeq" id="WP_038148720.1">
    <property type="nucleotide sequence ID" value="NZ_AQRC01000021.1"/>
</dbReference>
<protein>
    <submittedName>
        <fullName evidence="2">3-oxoacyl-ACP reductase</fullName>
    </submittedName>
</protein>
<evidence type="ECO:0000313" key="2">
    <source>
        <dbReference type="EMBL" id="KFE33383.1"/>
    </source>
</evidence>